<accession>A0ACC0CPT9</accession>
<organism evidence="1 2">
    <name type="scientific">Hypoxylon rubiginosum</name>
    <dbReference type="NCBI Taxonomy" id="110542"/>
    <lineage>
        <taxon>Eukaryota</taxon>
        <taxon>Fungi</taxon>
        <taxon>Dikarya</taxon>
        <taxon>Ascomycota</taxon>
        <taxon>Pezizomycotina</taxon>
        <taxon>Sordariomycetes</taxon>
        <taxon>Xylariomycetidae</taxon>
        <taxon>Xylariales</taxon>
        <taxon>Hypoxylaceae</taxon>
        <taxon>Hypoxylon</taxon>
    </lineage>
</organism>
<name>A0ACC0CPT9_9PEZI</name>
<keyword evidence="2" id="KW-1185">Reference proteome</keyword>
<sequence>MSNPYFDRNYNPYSLDVMVSTGVVFIIVPILSVALRFYARSVSWAKLGIDDWITIPSMVICIALSIIQIIAAKSGGLGSHQQLVNGQAAHTEQLYVYAKTKYAYQLIGTVGLAVIKLSVLLFYRRIFSVRAFRTVNNVLIGLTVAWGVAFTFAVAFQCVPVSTFWDKLEKDYGDSCVKVQPFYLALAISDLLLDAAIFIVPIPHVQRLQMHWKQKIAVTGIFLLGSIVVAIGITRAIIFGWVLSFTQAEPLVYLSDITWYSAGTLFWHLVENVVGLLGCCVPTYAPLFKGLLQKRKTVNATDSSGLSSNKQTRPSAYRQNLDDEIPLAPGTGSGQASGHGSNNYPLEPLPVWDRRVDRCFN</sequence>
<comment type="caution">
    <text evidence="1">The sequence shown here is derived from an EMBL/GenBank/DDBJ whole genome shotgun (WGS) entry which is preliminary data.</text>
</comment>
<dbReference type="EMBL" id="MU394373">
    <property type="protein sequence ID" value="KAI6082328.1"/>
    <property type="molecule type" value="Genomic_DNA"/>
</dbReference>
<reference evidence="1 2" key="1">
    <citation type="journal article" date="2022" name="New Phytol.">
        <title>Ecological generalism drives hyperdiversity of secondary metabolite gene clusters in xylarialean endophytes.</title>
        <authorList>
            <person name="Franco M.E.E."/>
            <person name="Wisecaver J.H."/>
            <person name="Arnold A.E."/>
            <person name="Ju Y.M."/>
            <person name="Slot J.C."/>
            <person name="Ahrendt S."/>
            <person name="Moore L.P."/>
            <person name="Eastman K.E."/>
            <person name="Scott K."/>
            <person name="Konkel Z."/>
            <person name="Mondo S.J."/>
            <person name="Kuo A."/>
            <person name="Hayes R.D."/>
            <person name="Haridas S."/>
            <person name="Andreopoulos B."/>
            <person name="Riley R."/>
            <person name="LaButti K."/>
            <person name="Pangilinan J."/>
            <person name="Lipzen A."/>
            <person name="Amirebrahimi M."/>
            <person name="Yan J."/>
            <person name="Adam C."/>
            <person name="Keymanesh K."/>
            <person name="Ng V."/>
            <person name="Louie K."/>
            <person name="Northen T."/>
            <person name="Drula E."/>
            <person name="Henrissat B."/>
            <person name="Hsieh H.M."/>
            <person name="Youens-Clark K."/>
            <person name="Lutzoni F."/>
            <person name="Miadlikowska J."/>
            <person name="Eastwood D.C."/>
            <person name="Hamelin R.C."/>
            <person name="Grigoriev I.V."/>
            <person name="U'Ren J.M."/>
        </authorList>
    </citation>
    <scope>NUCLEOTIDE SEQUENCE [LARGE SCALE GENOMIC DNA]</scope>
    <source>
        <strain evidence="1 2">ER1909</strain>
    </source>
</reference>
<evidence type="ECO:0000313" key="1">
    <source>
        <dbReference type="EMBL" id="KAI6082328.1"/>
    </source>
</evidence>
<gene>
    <name evidence="1" type="ORF">F4821DRAFT_247387</name>
</gene>
<proteinExistence type="predicted"/>
<protein>
    <submittedName>
        <fullName evidence="1">Uncharacterized protein</fullName>
    </submittedName>
</protein>
<dbReference type="Proteomes" id="UP001497680">
    <property type="component" value="Unassembled WGS sequence"/>
</dbReference>
<evidence type="ECO:0000313" key="2">
    <source>
        <dbReference type="Proteomes" id="UP001497680"/>
    </source>
</evidence>